<dbReference type="InterPro" id="IPR000835">
    <property type="entry name" value="HTH_MarR-typ"/>
</dbReference>
<sequence>MAKDNGGKKKPGKGAKKLVKAVSPAKAMGRRDLSLAVMNCVPWLYFRLQAEGQEIGAVNAQRGGTWGMLNSVITQGPQTVPQLARARPVSRQHIQKLANEMVAEGLIRFVPNPAHRRSQLIEATPKGLDAYARMNSSLGELADTLGDGFSKEELFVAASVLERMRAKLAENQGGGGAPGALPVALAAE</sequence>
<dbReference type="SUPFAM" id="SSF46785">
    <property type="entry name" value="Winged helix' DNA-binding domain"/>
    <property type="match status" value="1"/>
</dbReference>
<evidence type="ECO:0000313" key="2">
    <source>
        <dbReference type="EMBL" id="CDO59561.1"/>
    </source>
</evidence>
<organism evidence="2 3">
    <name type="scientific">Candidatus Phaeomarinibacter ectocarpi</name>
    <dbReference type="NCBI Taxonomy" id="1458461"/>
    <lineage>
        <taxon>Bacteria</taxon>
        <taxon>Pseudomonadati</taxon>
        <taxon>Pseudomonadota</taxon>
        <taxon>Alphaproteobacteria</taxon>
        <taxon>Hyphomicrobiales</taxon>
        <taxon>Parvibaculaceae</taxon>
        <taxon>Candidatus Phaeomarinibacter</taxon>
    </lineage>
</organism>
<dbReference type="Proteomes" id="UP000032160">
    <property type="component" value="Chromosome I"/>
</dbReference>
<proteinExistence type="predicted"/>
<dbReference type="SMART" id="SM00347">
    <property type="entry name" value="HTH_MARR"/>
    <property type="match status" value="1"/>
</dbReference>
<dbReference type="InterPro" id="IPR036390">
    <property type="entry name" value="WH_DNA-bd_sf"/>
</dbReference>
<dbReference type="KEGG" id="pect:BN1012_Phect1347"/>
<dbReference type="RefSeq" id="WP_052535416.1">
    <property type="nucleotide sequence ID" value="NZ_HG966617.1"/>
</dbReference>
<evidence type="ECO:0000313" key="3">
    <source>
        <dbReference type="Proteomes" id="UP000032160"/>
    </source>
</evidence>
<dbReference type="Gene3D" id="1.10.10.10">
    <property type="entry name" value="Winged helix-like DNA-binding domain superfamily/Winged helix DNA-binding domain"/>
    <property type="match status" value="1"/>
</dbReference>
<dbReference type="GO" id="GO:0003700">
    <property type="term" value="F:DNA-binding transcription factor activity"/>
    <property type="evidence" value="ECO:0007669"/>
    <property type="project" value="InterPro"/>
</dbReference>
<dbReference type="STRING" id="1458461.BN1012_Phect1347"/>
<dbReference type="AlphaFoldDB" id="X5MMU9"/>
<keyword evidence="3" id="KW-1185">Reference proteome</keyword>
<feature type="domain" description="HTH marR-type" evidence="1">
    <location>
        <begin position="50"/>
        <end position="154"/>
    </location>
</feature>
<dbReference type="InterPro" id="IPR036388">
    <property type="entry name" value="WH-like_DNA-bd_sf"/>
</dbReference>
<dbReference type="HOGENOM" id="CLU_1438674_0_0_5"/>
<protein>
    <submittedName>
        <fullName evidence="2">Transcriptional regulator, MarR family</fullName>
    </submittedName>
</protein>
<gene>
    <name evidence="2" type="ORF">BN1012_Phect1347</name>
</gene>
<reference evidence="2 3" key="1">
    <citation type="journal article" date="2014" name="Front. Genet.">
        <title>Genome and metabolic network of "Candidatus Phaeomarinobacter ectocarpi" Ec32, a new candidate genus of Alphaproteobacteria frequently associated with brown algae.</title>
        <authorList>
            <person name="Dittami S.M."/>
            <person name="Barbeyron T."/>
            <person name="Boyen C."/>
            <person name="Cambefort J."/>
            <person name="Collet G."/>
            <person name="Delage L."/>
            <person name="Gobet A."/>
            <person name="Groisillier A."/>
            <person name="Leblanc C."/>
            <person name="Michel G."/>
            <person name="Scornet D."/>
            <person name="Siegel A."/>
            <person name="Tapia J.E."/>
            <person name="Tonon T."/>
        </authorList>
    </citation>
    <scope>NUCLEOTIDE SEQUENCE [LARGE SCALE GENOMIC DNA]</scope>
    <source>
        <strain evidence="2 3">Ec32</strain>
    </source>
</reference>
<accession>X5MMU9</accession>
<dbReference type="EMBL" id="HG966617">
    <property type="protein sequence ID" value="CDO59561.1"/>
    <property type="molecule type" value="Genomic_DNA"/>
</dbReference>
<evidence type="ECO:0000259" key="1">
    <source>
        <dbReference type="SMART" id="SM00347"/>
    </source>
</evidence>
<dbReference type="Pfam" id="PF12802">
    <property type="entry name" value="MarR_2"/>
    <property type="match status" value="1"/>
</dbReference>
<name>X5MMU9_9HYPH</name>
<dbReference type="OrthoDB" id="5511415at2"/>